<dbReference type="Proteomes" id="UP000663525">
    <property type="component" value="Chromosome"/>
</dbReference>
<dbReference type="EMBL" id="CP064787">
    <property type="protein sequence ID" value="QSG04717.1"/>
    <property type="molecule type" value="Genomic_DNA"/>
</dbReference>
<evidence type="ECO:0000259" key="1">
    <source>
        <dbReference type="Pfam" id="PF23921"/>
    </source>
</evidence>
<evidence type="ECO:0000313" key="3">
    <source>
        <dbReference type="Proteomes" id="UP000663525"/>
    </source>
</evidence>
<reference evidence="2" key="1">
    <citation type="submission" date="2020-11" db="EMBL/GenBank/DDBJ databases">
        <title>Carbohydrate-dependent, anaerobic sulfur respiration: A novel catabolism in halophilic archaea.</title>
        <authorList>
            <person name="Sorokin D.Y."/>
            <person name="Messina E."/>
            <person name="Smedile F."/>
            <person name="La Cono V."/>
            <person name="Hallsworth J.E."/>
            <person name="Yakimov M.M."/>
        </authorList>
    </citation>
    <scope>NUCLEOTIDE SEQUENCE</scope>
    <source>
        <strain evidence="2">HSR12-1</strain>
    </source>
</reference>
<gene>
    <name evidence="2" type="ORF">HSR121_0361</name>
</gene>
<feature type="domain" description="DUF7260" evidence="1">
    <location>
        <begin position="8"/>
        <end position="247"/>
    </location>
</feature>
<dbReference type="GeneID" id="68854014"/>
<dbReference type="Pfam" id="PF23921">
    <property type="entry name" value="DUF7260"/>
    <property type="match status" value="1"/>
</dbReference>
<name>A0A897MW67_9EURY</name>
<organism evidence="2 3">
    <name type="scientific">Halapricum desulfuricans</name>
    <dbReference type="NCBI Taxonomy" id="2841257"/>
    <lineage>
        <taxon>Archaea</taxon>
        <taxon>Methanobacteriati</taxon>
        <taxon>Methanobacteriota</taxon>
        <taxon>Stenosarchaea group</taxon>
        <taxon>Halobacteria</taxon>
        <taxon>Halobacteriales</taxon>
        <taxon>Haloarculaceae</taxon>
        <taxon>Halapricum</taxon>
    </lineage>
</organism>
<dbReference type="AlphaFoldDB" id="A0A897MW67"/>
<sequence length="272" mass="29896">MTEIAQPHIDRALAAVETERDVLQAERDAFQTLLRRVSAIEVDTGGPVARPGAVTAVSVPRSSGEARGLEAVRSAYRDTVMAVPHYDEEYDESLRENLAAEFGAQLAARVVDGNALTRQVRDGLLDACRQSREERKRVLQHVERERDRLVAFETRLSEIERSIIEAGAAIASASGSRELSRIDRRLATLQSRCLDLADDRQAQVQAPSQTDIPGTDFGLHEYLYGEMETPAPVLSDVAACLETIRRHRIRGLRAELAGRLESASEGGLLAQS</sequence>
<dbReference type="RefSeq" id="WP_229114164.1">
    <property type="nucleotide sequence ID" value="NZ_CP064787.1"/>
</dbReference>
<evidence type="ECO:0000313" key="2">
    <source>
        <dbReference type="EMBL" id="QSG04717.1"/>
    </source>
</evidence>
<dbReference type="InterPro" id="IPR055684">
    <property type="entry name" value="DUF7260"/>
</dbReference>
<accession>A0A897MW67</accession>
<proteinExistence type="predicted"/>
<protein>
    <recommendedName>
        <fullName evidence="1">DUF7260 domain-containing protein</fullName>
    </recommendedName>
</protein>